<evidence type="ECO:0000313" key="2">
    <source>
        <dbReference type="EMBL" id="TCB62016.1"/>
    </source>
</evidence>
<dbReference type="AlphaFoldDB" id="A0A241VHW0"/>
<comment type="caution">
    <text evidence="2">The sequence shown here is derived from an EMBL/GenBank/DDBJ whole genome shotgun (WGS) entry which is preliminary data.</text>
</comment>
<dbReference type="EMBL" id="SJOA01000001">
    <property type="protein sequence ID" value="TCB62016.1"/>
    <property type="molecule type" value="Genomic_DNA"/>
</dbReference>
<protein>
    <recommendedName>
        <fullName evidence="5">Zinc ribbon domain-containing protein</fullName>
    </recommendedName>
</protein>
<accession>A0A241VHW0</accession>
<sequence length="77" mass="8663">MIPATTKMPMKFECTHCNKIYMHQYPTNAISFYPTCPDCEQAGLLLGTADTIDIVKHPKTFAKTLIKQISHKLGKAH</sequence>
<dbReference type="OrthoDB" id="6702715at2"/>
<evidence type="ECO:0000313" key="4">
    <source>
        <dbReference type="Proteomes" id="UP000569202"/>
    </source>
</evidence>
<evidence type="ECO:0000313" key="1">
    <source>
        <dbReference type="EMBL" id="NNH76193.1"/>
    </source>
</evidence>
<dbReference type="EMBL" id="JABERL010000001">
    <property type="protein sequence ID" value="NNH76193.1"/>
    <property type="molecule type" value="Genomic_DNA"/>
</dbReference>
<evidence type="ECO:0000313" key="3">
    <source>
        <dbReference type="Proteomes" id="UP000291380"/>
    </source>
</evidence>
<dbReference type="Proteomes" id="UP000569202">
    <property type="component" value="Unassembled WGS sequence"/>
</dbReference>
<gene>
    <name evidence="2" type="ORF">E0H85_00370</name>
    <name evidence="1" type="ORF">HLH17_00500</name>
</gene>
<name>A0A241VHW0_9GAMM</name>
<reference evidence="2 3" key="1">
    <citation type="submission" date="2019-02" db="EMBL/GenBank/DDBJ databases">
        <title>High diversity of culturable Acinetobacter species in natural soil and water ecosystems.</title>
        <authorList>
            <person name="Radolfova-Krizova L."/>
            <person name="Nemec A."/>
        </authorList>
    </citation>
    <scope>NUCLEOTIDE SEQUENCE [LARGE SCALE GENOMIC DNA]</scope>
    <source>
        <strain evidence="2 3">ANC 4281</strain>
    </source>
</reference>
<accession>A0A7Y2RCK9</accession>
<evidence type="ECO:0008006" key="5">
    <source>
        <dbReference type="Google" id="ProtNLM"/>
    </source>
</evidence>
<dbReference type="Proteomes" id="UP000291380">
    <property type="component" value="Unassembled WGS sequence"/>
</dbReference>
<organism evidence="2 3">
    <name type="scientific">Acinetobacter terrae</name>
    <dbReference type="NCBI Taxonomy" id="2731247"/>
    <lineage>
        <taxon>Bacteria</taxon>
        <taxon>Pseudomonadati</taxon>
        <taxon>Pseudomonadota</taxon>
        <taxon>Gammaproteobacteria</taxon>
        <taxon>Moraxellales</taxon>
        <taxon>Moraxellaceae</taxon>
        <taxon>Acinetobacter</taxon>
        <taxon>Acinetobacter Taxon 24</taxon>
    </lineage>
</organism>
<proteinExistence type="predicted"/>
<accession>A0A4R0ESB0</accession>
<reference evidence="1 4" key="2">
    <citation type="submission" date="2020-04" db="EMBL/GenBank/DDBJ databases">
        <title>Acinetobacter Taxon 24.</title>
        <authorList>
            <person name="Nemec A."/>
            <person name="Radolfova-Krizova L."/>
            <person name="Higgins P.G."/>
            <person name="Spanelova P."/>
        </authorList>
    </citation>
    <scope>NUCLEOTIDE SEQUENCE [LARGE SCALE GENOMIC DNA]</scope>
    <source>
        <strain evidence="1 4">ANC 5380</strain>
    </source>
</reference>